<dbReference type="AlphaFoldDB" id="A0AAW1QFM3"/>
<dbReference type="Proteomes" id="UP001489004">
    <property type="component" value="Unassembled WGS sequence"/>
</dbReference>
<feature type="compositionally biased region" description="Polar residues" evidence="1">
    <location>
        <begin position="84"/>
        <end position="97"/>
    </location>
</feature>
<protein>
    <submittedName>
        <fullName evidence="3">Uncharacterized protein</fullName>
    </submittedName>
</protein>
<keyword evidence="2" id="KW-0812">Transmembrane</keyword>
<evidence type="ECO:0000256" key="2">
    <source>
        <dbReference type="SAM" id="Phobius"/>
    </source>
</evidence>
<proteinExistence type="predicted"/>
<keyword evidence="2" id="KW-1133">Transmembrane helix</keyword>
<evidence type="ECO:0000313" key="3">
    <source>
        <dbReference type="EMBL" id="KAK9820222.1"/>
    </source>
</evidence>
<organism evidence="3 4">
    <name type="scientific">[Myrmecia] bisecta</name>
    <dbReference type="NCBI Taxonomy" id="41462"/>
    <lineage>
        <taxon>Eukaryota</taxon>
        <taxon>Viridiplantae</taxon>
        <taxon>Chlorophyta</taxon>
        <taxon>core chlorophytes</taxon>
        <taxon>Trebouxiophyceae</taxon>
        <taxon>Trebouxiales</taxon>
        <taxon>Trebouxiaceae</taxon>
        <taxon>Myrmecia</taxon>
    </lineage>
</organism>
<evidence type="ECO:0000256" key="1">
    <source>
        <dbReference type="SAM" id="MobiDB-lite"/>
    </source>
</evidence>
<sequence length="97" mass="10509">MMLAGTATLFYKRKQTMPFKVAYFLAWPTLGAAVILVGMPSRQKMVKELEGNGTLEPGQLEEHRQRGVLQMAAIKQAAEAGKQTAGNSTSLDPGRTS</sequence>
<comment type="caution">
    <text evidence="3">The sequence shown here is derived from an EMBL/GenBank/DDBJ whole genome shotgun (WGS) entry which is preliminary data.</text>
</comment>
<accession>A0AAW1QFM3</accession>
<reference evidence="3 4" key="1">
    <citation type="journal article" date="2024" name="Nat. Commun.">
        <title>Phylogenomics reveals the evolutionary origins of lichenization in chlorophyte algae.</title>
        <authorList>
            <person name="Puginier C."/>
            <person name="Libourel C."/>
            <person name="Otte J."/>
            <person name="Skaloud P."/>
            <person name="Haon M."/>
            <person name="Grisel S."/>
            <person name="Petersen M."/>
            <person name="Berrin J.G."/>
            <person name="Delaux P.M."/>
            <person name="Dal Grande F."/>
            <person name="Keller J."/>
        </authorList>
    </citation>
    <scope>NUCLEOTIDE SEQUENCE [LARGE SCALE GENOMIC DNA]</scope>
    <source>
        <strain evidence="3 4">SAG 2043</strain>
    </source>
</reference>
<evidence type="ECO:0000313" key="4">
    <source>
        <dbReference type="Proteomes" id="UP001489004"/>
    </source>
</evidence>
<dbReference type="EMBL" id="JALJOR010000003">
    <property type="protein sequence ID" value="KAK9820222.1"/>
    <property type="molecule type" value="Genomic_DNA"/>
</dbReference>
<keyword evidence="2" id="KW-0472">Membrane</keyword>
<gene>
    <name evidence="3" type="ORF">WJX72_007654</name>
</gene>
<name>A0AAW1QFM3_9CHLO</name>
<feature type="transmembrane region" description="Helical" evidence="2">
    <location>
        <begin position="21"/>
        <end position="39"/>
    </location>
</feature>
<feature type="region of interest" description="Disordered" evidence="1">
    <location>
        <begin position="75"/>
        <end position="97"/>
    </location>
</feature>
<keyword evidence="4" id="KW-1185">Reference proteome</keyword>